<organism evidence="2 3">
    <name type="scientific">Streptomyces yangpuensis</name>
    <dbReference type="NCBI Taxonomy" id="1648182"/>
    <lineage>
        <taxon>Bacteria</taxon>
        <taxon>Bacillati</taxon>
        <taxon>Actinomycetota</taxon>
        <taxon>Actinomycetes</taxon>
        <taxon>Kitasatosporales</taxon>
        <taxon>Streptomycetaceae</taxon>
        <taxon>Streptomyces</taxon>
    </lineage>
</organism>
<gene>
    <name evidence="2" type="ORF">NRK68_02840</name>
</gene>
<proteinExistence type="predicted"/>
<protein>
    <submittedName>
        <fullName evidence="2">Uncharacterized protein</fullName>
    </submittedName>
</protein>
<sequence>MDDQGGAGGVPLHHDDEGRHRAPHAGQRAGKPKEDDATTRAADTDEASRLDRPVESGGQGRGTRWTGPDEERPAGPRRSH</sequence>
<keyword evidence="3" id="KW-1185">Reference proteome</keyword>
<name>A0ABY5PQQ0_9ACTN</name>
<dbReference type="EMBL" id="CP102514">
    <property type="protein sequence ID" value="UUY46247.1"/>
    <property type="molecule type" value="Genomic_DNA"/>
</dbReference>
<dbReference type="RefSeq" id="WP_183065903.1">
    <property type="nucleotide sequence ID" value="NZ_CP102514.1"/>
</dbReference>
<reference evidence="2" key="1">
    <citation type="submission" date="2022-08" db="EMBL/GenBank/DDBJ databases">
        <authorList>
            <person name="Tian L."/>
        </authorList>
    </citation>
    <scope>NUCLEOTIDE SEQUENCE</scope>
    <source>
        <strain evidence="2">CM253</strain>
    </source>
</reference>
<evidence type="ECO:0000313" key="3">
    <source>
        <dbReference type="Proteomes" id="UP001057738"/>
    </source>
</evidence>
<feature type="compositionally biased region" description="Basic and acidic residues" evidence="1">
    <location>
        <begin position="31"/>
        <end position="54"/>
    </location>
</feature>
<dbReference type="Proteomes" id="UP001057738">
    <property type="component" value="Chromosome"/>
</dbReference>
<evidence type="ECO:0000256" key="1">
    <source>
        <dbReference type="SAM" id="MobiDB-lite"/>
    </source>
</evidence>
<feature type="region of interest" description="Disordered" evidence="1">
    <location>
        <begin position="1"/>
        <end position="80"/>
    </location>
</feature>
<accession>A0ABY5PQQ0</accession>
<evidence type="ECO:0000313" key="2">
    <source>
        <dbReference type="EMBL" id="UUY46247.1"/>
    </source>
</evidence>
<dbReference type="GeneID" id="95572376"/>